<dbReference type="AlphaFoldDB" id="A0A0C1VCL4"/>
<dbReference type="EMBL" id="JTHE02000003">
    <property type="protein sequence ID" value="NEV68791.1"/>
    <property type="molecule type" value="Genomic_DNA"/>
</dbReference>
<dbReference type="GO" id="GO:0003677">
    <property type="term" value="F:DNA binding"/>
    <property type="evidence" value="ECO:0007669"/>
    <property type="project" value="UniProtKB-KW"/>
</dbReference>
<dbReference type="InterPro" id="IPR002104">
    <property type="entry name" value="Integrase_catalytic"/>
</dbReference>
<comment type="caution">
    <text evidence="4">The sequence shown here is derived from an EMBL/GenBank/DDBJ whole genome shotgun (WGS) entry which is preliminary data.</text>
</comment>
<dbReference type="Pfam" id="PF12167">
    <property type="entry name" value="Arm-DNA-bind_2"/>
    <property type="match status" value="1"/>
</dbReference>
<dbReference type="PROSITE" id="PS51898">
    <property type="entry name" value="TYR_RECOMBINASE"/>
    <property type="match status" value="1"/>
</dbReference>
<dbReference type="PANTHER" id="PTHR30349:SF41">
    <property type="entry name" value="INTEGRASE_RECOMBINASE PROTEIN MJ0367-RELATED"/>
    <property type="match status" value="1"/>
</dbReference>
<proteinExistence type="inferred from homology"/>
<keyword evidence="3" id="KW-0233">DNA recombination</keyword>
<reference evidence="4" key="1">
    <citation type="submission" date="2014-11" db="EMBL/GenBank/DDBJ databases">
        <authorList>
            <person name="Malar M.C."/>
            <person name="Sen D."/>
            <person name="Tripathy S."/>
        </authorList>
    </citation>
    <scope>NUCLEOTIDE SEQUENCE</scope>
    <source>
        <strain evidence="4">BDU141951</strain>
    </source>
</reference>
<comment type="similarity">
    <text evidence="1">Belongs to the 'phage' integrase family.</text>
</comment>
<dbReference type="InterPro" id="IPR022000">
    <property type="entry name" value="Min27-like_integrase_DNA_bind"/>
</dbReference>
<dbReference type="SUPFAM" id="SSF56349">
    <property type="entry name" value="DNA breaking-rejoining enzymes"/>
    <property type="match status" value="1"/>
</dbReference>
<dbReference type="CDD" id="cd01189">
    <property type="entry name" value="INT_ICEBs1_C_like"/>
    <property type="match status" value="1"/>
</dbReference>
<dbReference type="InterPro" id="IPR050090">
    <property type="entry name" value="Tyrosine_recombinase_XerCD"/>
</dbReference>
<evidence type="ECO:0000313" key="4">
    <source>
        <dbReference type="EMBL" id="NEV68791.1"/>
    </source>
</evidence>
<evidence type="ECO:0000256" key="2">
    <source>
        <dbReference type="ARBA" id="ARBA00023125"/>
    </source>
</evidence>
<keyword evidence="2" id="KW-0238">DNA-binding</keyword>
<accession>A0A0C1VCL4</accession>
<evidence type="ECO:0000256" key="3">
    <source>
        <dbReference type="ARBA" id="ARBA00023172"/>
    </source>
</evidence>
<dbReference type="InterPro" id="IPR011010">
    <property type="entry name" value="DNA_brk_join_enz"/>
</dbReference>
<organism evidence="4">
    <name type="scientific">Lyngbya confervoides BDU141951</name>
    <dbReference type="NCBI Taxonomy" id="1574623"/>
    <lineage>
        <taxon>Bacteria</taxon>
        <taxon>Bacillati</taxon>
        <taxon>Cyanobacteriota</taxon>
        <taxon>Cyanophyceae</taxon>
        <taxon>Oscillatoriophycideae</taxon>
        <taxon>Oscillatoriales</taxon>
        <taxon>Microcoleaceae</taxon>
        <taxon>Lyngbya</taxon>
    </lineage>
</organism>
<evidence type="ECO:0000256" key="1">
    <source>
        <dbReference type="ARBA" id="ARBA00008857"/>
    </source>
</evidence>
<protein>
    <submittedName>
        <fullName evidence="4">DUF3596 domain-containing protein</fullName>
    </submittedName>
</protein>
<dbReference type="GO" id="GO:0015074">
    <property type="term" value="P:DNA integration"/>
    <property type="evidence" value="ECO:0007669"/>
    <property type="project" value="InterPro"/>
</dbReference>
<reference evidence="4" key="3">
    <citation type="submission" date="2020-02" db="EMBL/GenBank/DDBJ databases">
        <authorList>
            <person name="Sarangi A.N."/>
            <person name="Ghosh S."/>
            <person name="Mukherjee M."/>
            <person name="Tripathy S."/>
        </authorList>
    </citation>
    <scope>NUCLEOTIDE SEQUENCE</scope>
    <source>
        <strain evidence="4">BDU141951</strain>
    </source>
</reference>
<sequence>MSSTTQKAVKGSVQVKPSNNRLQLVFSYQGKRRYISTGYADTPRNRKVVQRKAAILEDDIEKERFDETLKRYQRASAHAAPNPVDKPHPPSLLELWSAFLEYKRHQCSPSTMRNQYKVFTNYLNDLPTSKLAEATQIRDAALENIPLDSCKRFITRLSACCDWAIASGRLDHNPFQGMASEIKLPKGSQDHLADINPFTATERDLILEALQTDQFCSPYARVKHHYYYPYYFFSFKTGCRPSEAIALQWQHISRDFQQISFEQAVVTSEAGRVCKVGLKTQQRRRFPCNPSLSQFLQTLRPAQWQPDSLLFPSPQSGTWLDPGNLQSRIWKPLLEGLGLEYRKPYQTRHTFITLALEHRMEVKDVAKLVGNSPEVIYRHYAGQMRRLTVPEF</sequence>
<dbReference type="PANTHER" id="PTHR30349">
    <property type="entry name" value="PHAGE INTEGRASE-RELATED"/>
    <property type="match status" value="1"/>
</dbReference>
<name>A0A0C1VCL4_9CYAN</name>
<dbReference type="InterPro" id="IPR013762">
    <property type="entry name" value="Integrase-like_cat_sf"/>
</dbReference>
<dbReference type="GO" id="GO:0006310">
    <property type="term" value="P:DNA recombination"/>
    <property type="evidence" value="ECO:0007669"/>
    <property type="project" value="UniProtKB-KW"/>
</dbReference>
<reference evidence="4" key="2">
    <citation type="journal article" date="2015" name="Genome Announc.">
        <title>Draft Genome Sequence of Filamentous Marine Cyanobacterium Lyngbya confervoides Strain BDU141951.</title>
        <authorList>
            <person name="Chandrababunaidu M.M."/>
            <person name="Sen D."/>
            <person name="Tripathy S."/>
        </authorList>
    </citation>
    <scope>NUCLEOTIDE SEQUENCE</scope>
    <source>
        <strain evidence="4">BDU141951</strain>
    </source>
</reference>
<dbReference type="Gene3D" id="1.10.443.10">
    <property type="entry name" value="Intergrase catalytic core"/>
    <property type="match status" value="1"/>
</dbReference>
<gene>
    <name evidence="4" type="ORF">QQ91_016935</name>
</gene>